<dbReference type="FunFam" id="2.30.42.10:FF:000041">
    <property type="entry name" value="protein scribble homolog isoform X1"/>
    <property type="match status" value="1"/>
</dbReference>
<keyword evidence="7" id="KW-0597">Phosphoprotein</keyword>
<feature type="compositionally biased region" description="Polar residues" evidence="14">
    <location>
        <begin position="1323"/>
        <end position="1351"/>
    </location>
</feature>
<dbReference type="GO" id="GO:0005912">
    <property type="term" value="C:adherens junction"/>
    <property type="evidence" value="ECO:0007669"/>
    <property type="project" value="TreeGrafter"/>
</dbReference>
<keyword evidence="11" id="KW-0965">Cell junction</keyword>
<dbReference type="InterPro" id="IPR001478">
    <property type="entry name" value="PDZ"/>
</dbReference>
<dbReference type="SMART" id="SM00365">
    <property type="entry name" value="LRR_SD22"/>
    <property type="match status" value="6"/>
</dbReference>
<evidence type="ECO:0000256" key="13">
    <source>
        <dbReference type="ARBA" id="ARBA00023136"/>
    </source>
</evidence>
<dbReference type="GO" id="GO:0016323">
    <property type="term" value="C:basolateral plasma membrane"/>
    <property type="evidence" value="ECO:0007669"/>
    <property type="project" value="TreeGrafter"/>
</dbReference>
<dbReference type="Pfam" id="PF00560">
    <property type="entry name" value="LRR_1"/>
    <property type="match status" value="1"/>
</dbReference>
<dbReference type="SMART" id="SM00228">
    <property type="entry name" value="PDZ"/>
    <property type="match status" value="4"/>
</dbReference>
<name>A0A182YCK5_ANOST</name>
<evidence type="ECO:0000256" key="14">
    <source>
        <dbReference type="SAM" id="MobiDB-lite"/>
    </source>
</evidence>
<feature type="domain" description="PDZ" evidence="15">
    <location>
        <begin position="906"/>
        <end position="996"/>
    </location>
</feature>
<dbReference type="Pfam" id="PF13855">
    <property type="entry name" value="LRR_8"/>
    <property type="match status" value="1"/>
</dbReference>
<dbReference type="GO" id="GO:0098609">
    <property type="term" value="P:cell-cell adhesion"/>
    <property type="evidence" value="ECO:0007669"/>
    <property type="project" value="TreeGrafter"/>
</dbReference>
<dbReference type="GO" id="GO:0014069">
    <property type="term" value="C:postsynaptic density"/>
    <property type="evidence" value="ECO:0007669"/>
    <property type="project" value="TreeGrafter"/>
</dbReference>
<feature type="domain" description="PDZ" evidence="15">
    <location>
        <begin position="1214"/>
        <end position="1306"/>
    </location>
</feature>
<dbReference type="InterPro" id="IPR036034">
    <property type="entry name" value="PDZ_sf"/>
</dbReference>
<evidence type="ECO:0000256" key="7">
    <source>
        <dbReference type="ARBA" id="ARBA00022553"/>
    </source>
</evidence>
<dbReference type="GO" id="GO:0030154">
    <property type="term" value="P:cell differentiation"/>
    <property type="evidence" value="ECO:0007669"/>
    <property type="project" value="UniProtKB-KW"/>
</dbReference>
<feature type="compositionally biased region" description="Polar residues" evidence="14">
    <location>
        <begin position="459"/>
        <end position="475"/>
    </location>
</feature>
<keyword evidence="9" id="KW-0677">Repeat</keyword>
<feature type="domain" description="PDZ" evidence="15">
    <location>
        <begin position="1117"/>
        <end position="1207"/>
    </location>
</feature>
<evidence type="ECO:0000256" key="11">
    <source>
        <dbReference type="ARBA" id="ARBA00022949"/>
    </source>
</evidence>
<keyword evidence="6" id="KW-0963">Cytoplasm</keyword>
<dbReference type="InterPro" id="IPR050614">
    <property type="entry name" value="Synaptic_Scaffolding_LAP-MAGUK"/>
</dbReference>
<feature type="domain" description="PDZ" evidence="15">
    <location>
        <begin position="724"/>
        <end position="811"/>
    </location>
</feature>
<dbReference type="Gene3D" id="2.30.42.10">
    <property type="match status" value="4"/>
</dbReference>
<dbReference type="CDD" id="cd06701">
    <property type="entry name" value="PDZ4_Scribble-like"/>
    <property type="match status" value="1"/>
</dbReference>
<protein>
    <recommendedName>
        <fullName evidence="15">PDZ domain-containing protein</fullName>
    </recommendedName>
</protein>
<dbReference type="SMART" id="SM00369">
    <property type="entry name" value="LRR_TYP"/>
    <property type="match status" value="13"/>
</dbReference>
<dbReference type="Pfam" id="PF00595">
    <property type="entry name" value="PDZ"/>
    <property type="match status" value="4"/>
</dbReference>
<evidence type="ECO:0000256" key="3">
    <source>
        <dbReference type="ARBA" id="ARBA00004496"/>
    </source>
</evidence>
<dbReference type="InterPro" id="IPR032675">
    <property type="entry name" value="LRR_dom_sf"/>
</dbReference>
<evidence type="ECO:0000256" key="9">
    <source>
        <dbReference type="ARBA" id="ARBA00022737"/>
    </source>
</evidence>
<dbReference type="GO" id="GO:0098887">
    <property type="term" value="P:neurotransmitter receptor transport, endosome to postsynaptic membrane"/>
    <property type="evidence" value="ECO:0007669"/>
    <property type="project" value="TreeGrafter"/>
</dbReference>
<dbReference type="GO" id="GO:0043113">
    <property type="term" value="P:receptor clustering"/>
    <property type="evidence" value="ECO:0007669"/>
    <property type="project" value="TreeGrafter"/>
</dbReference>
<feature type="region of interest" description="Disordered" evidence="14">
    <location>
        <begin position="533"/>
        <end position="578"/>
    </location>
</feature>
<dbReference type="Proteomes" id="UP000076408">
    <property type="component" value="Unassembled WGS sequence"/>
</dbReference>
<keyword evidence="17" id="KW-1185">Reference proteome</keyword>
<feature type="compositionally biased region" description="Polar residues" evidence="14">
    <location>
        <begin position="1382"/>
        <end position="1393"/>
    </location>
</feature>
<feature type="region of interest" description="Disordered" evidence="14">
    <location>
        <begin position="450"/>
        <end position="478"/>
    </location>
</feature>
<dbReference type="FunFam" id="2.30.42.10:FF:000064">
    <property type="entry name" value="protein lap4 isoform X1"/>
    <property type="match status" value="1"/>
</dbReference>
<keyword evidence="10" id="KW-0221">Differentiation</keyword>
<dbReference type="VEuPathDB" id="VectorBase:ASTEI06191"/>
<feature type="compositionally biased region" description="Low complexity" evidence="14">
    <location>
        <begin position="626"/>
        <end position="643"/>
    </location>
</feature>
<dbReference type="CDD" id="cd06703">
    <property type="entry name" value="PDZ2_Scribble-like"/>
    <property type="match status" value="1"/>
</dbReference>
<dbReference type="PANTHER" id="PTHR23119:SF44">
    <property type="entry name" value="PROTEIN LAP4"/>
    <property type="match status" value="1"/>
</dbReference>
<comment type="subcellular location">
    <subcellularLocation>
        <location evidence="2">Cell junction</location>
    </subcellularLocation>
    <subcellularLocation>
        <location evidence="1">Cell membrane</location>
        <topology evidence="1">Peripheral membrane protein</topology>
    </subcellularLocation>
    <subcellularLocation>
        <location evidence="3">Cytoplasm</location>
    </subcellularLocation>
</comment>
<keyword evidence="5" id="KW-1003">Cell membrane</keyword>
<evidence type="ECO:0000256" key="1">
    <source>
        <dbReference type="ARBA" id="ARBA00004202"/>
    </source>
</evidence>
<feature type="region of interest" description="Disordered" evidence="14">
    <location>
        <begin position="1320"/>
        <end position="1353"/>
    </location>
</feature>
<dbReference type="CDD" id="cd06704">
    <property type="entry name" value="PDZ1_Scribble-like"/>
    <property type="match status" value="1"/>
</dbReference>
<dbReference type="PROSITE" id="PS50106">
    <property type="entry name" value="PDZ"/>
    <property type="match status" value="4"/>
</dbReference>
<dbReference type="CDD" id="cd06702">
    <property type="entry name" value="PDZ3_Scribble-like"/>
    <property type="match status" value="1"/>
</dbReference>
<dbReference type="STRING" id="30069.A0A182YCK5"/>
<dbReference type="FunFam" id="2.30.42.10:FF:000153">
    <property type="entry name" value="Scribbled, isoform T"/>
    <property type="match status" value="1"/>
</dbReference>
<dbReference type="GO" id="GO:0005737">
    <property type="term" value="C:cytoplasm"/>
    <property type="evidence" value="ECO:0007669"/>
    <property type="project" value="UniProtKB-SubCell"/>
</dbReference>
<evidence type="ECO:0000256" key="6">
    <source>
        <dbReference type="ARBA" id="ARBA00022490"/>
    </source>
</evidence>
<accession>A0A182YCK5</accession>
<dbReference type="PANTHER" id="PTHR23119">
    <property type="entry name" value="DISCS LARGE"/>
    <property type="match status" value="1"/>
</dbReference>
<dbReference type="GO" id="GO:0098968">
    <property type="term" value="P:neurotransmitter receptor transport postsynaptic membrane to endosome"/>
    <property type="evidence" value="ECO:0007669"/>
    <property type="project" value="TreeGrafter"/>
</dbReference>
<reference evidence="16" key="2">
    <citation type="submission" date="2020-05" db="UniProtKB">
        <authorList>
            <consortium name="EnsemblMetazoa"/>
        </authorList>
    </citation>
    <scope>IDENTIFICATION</scope>
    <source>
        <strain evidence="16">Indian</strain>
    </source>
</reference>
<dbReference type="FunFam" id="3.80.10.10:FF:000599">
    <property type="entry name" value="Leucine-rich repeat-containing protein"/>
    <property type="match status" value="1"/>
</dbReference>
<dbReference type="Gene3D" id="3.80.10.10">
    <property type="entry name" value="Ribonuclease Inhibitor"/>
    <property type="match status" value="1"/>
</dbReference>
<feature type="compositionally biased region" description="Polar residues" evidence="14">
    <location>
        <begin position="644"/>
        <end position="655"/>
    </location>
</feature>
<feature type="compositionally biased region" description="Basic and acidic residues" evidence="14">
    <location>
        <begin position="597"/>
        <end position="616"/>
    </location>
</feature>
<dbReference type="GO" id="GO:0019901">
    <property type="term" value="F:protein kinase binding"/>
    <property type="evidence" value="ECO:0007669"/>
    <property type="project" value="TreeGrafter"/>
</dbReference>
<dbReference type="SMART" id="SM00364">
    <property type="entry name" value="LRR_BAC"/>
    <property type="match status" value="8"/>
</dbReference>
<evidence type="ECO:0000313" key="17">
    <source>
        <dbReference type="Proteomes" id="UP000076408"/>
    </source>
</evidence>
<dbReference type="FunFam" id="3.80.10.10:FF:000585">
    <property type="entry name" value="Leucine-rich repeat-containing protein"/>
    <property type="match status" value="1"/>
</dbReference>
<dbReference type="SUPFAM" id="SSF52058">
    <property type="entry name" value="L domain-like"/>
    <property type="match status" value="1"/>
</dbReference>
<dbReference type="EnsemblMetazoa" id="ASTEI06191-RA">
    <property type="protein sequence ID" value="ASTEI06191-PA"/>
    <property type="gene ID" value="ASTEI06191"/>
</dbReference>
<keyword evidence="12" id="KW-0175">Coiled coil</keyword>
<dbReference type="GO" id="GO:0045211">
    <property type="term" value="C:postsynaptic membrane"/>
    <property type="evidence" value="ECO:0007669"/>
    <property type="project" value="TreeGrafter"/>
</dbReference>
<dbReference type="VEuPathDB" id="VectorBase:ASTEI20_039474"/>
<dbReference type="FunFam" id="2.30.42.10:FF:000074">
    <property type="entry name" value="protein scribble homolog isoform X2"/>
    <property type="match status" value="1"/>
</dbReference>
<evidence type="ECO:0000256" key="10">
    <source>
        <dbReference type="ARBA" id="ARBA00022782"/>
    </source>
</evidence>
<evidence type="ECO:0000256" key="8">
    <source>
        <dbReference type="ARBA" id="ARBA00022614"/>
    </source>
</evidence>
<evidence type="ECO:0000313" key="16">
    <source>
        <dbReference type="EnsemblMetazoa" id="ASTEI06191-PA"/>
    </source>
</evidence>
<evidence type="ECO:0000256" key="4">
    <source>
        <dbReference type="ARBA" id="ARBA00022473"/>
    </source>
</evidence>
<feature type="region of interest" description="Disordered" evidence="14">
    <location>
        <begin position="597"/>
        <end position="669"/>
    </location>
</feature>
<feature type="region of interest" description="Disordered" evidence="14">
    <location>
        <begin position="1371"/>
        <end position="1393"/>
    </location>
</feature>
<dbReference type="OMA" id="SNIGRCE"/>
<dbReference type="SUPFAM" id="SSF50156">
    <property type="entry name" value="PDZ domain-like"/>
    <property type="match status" value="4"/>
</dbReference>
<dbReference type="PROSITE" id="PS51450">
    <property type="entry name" value="LRR"/>
    <property type="match status" value="3"/>
</dbReference>
<proteinExistence type="predicted"/>
<evidence type="ECO:0000256" key="12">
    <source>
        <dbReference type="ARBA" id="ARBA00023054"/>
    </source>
</evidence>
<feature type="region of interest" description="Disordered" evidence="14">
    <location>
        <begin position="388"/>
        <end position="433"/>
    </location>
</feature>
<feature type="compositionally biased region" description="Basic and acidic residues" evidence="14">
    <location>
        <begin position="403"/>
        <end position="427"/>
    </location>
</feature>
<dbReference type="GO" id="GO:0045197">
    <property type="term" value="P:establishment or maintenance of epithelial cell apical/basal polarity"/>
    <property type="evidence" value="ECO:0007669"/>
    <property type="project" value="TreeGrafter"/>
</dbReference>
<dbReference type="InterPro" id="IPR001611">
    <property type="entry name" value="Leu-rich_rpt"/>
</dbReference>
<sequence length="1477" mass="159871">MARTESNASKRANECYYKVDFFRLYRLRKLGLSDNDIIKIPSDIQNFVNLVELDVSRNEIGDIPEDIKHLRSLQIADFSSNPISRLPAGFTQLRNLTVLGLNDMSLISLPQDFGCLSKLVSLELRENLLKNLPESISQLTKLERLDLGDNEIDELPSHLGYLPSLQELWLDHNQLQRLPPEIGMLKKLVCLDVSENRLEELPEEIGGLECLTDLHLSQNLLETLPNGVSKLTNLSILKLDQNRLHTLNDSIGCCVHMQELILTENFLSELPSTVGNMLVLNNLNVDRNSLVAVPSELGNCRQLGVLSLRENKLTRLPSELGNCGELHVLDVSGNLLQHLPYSLVNLQLKAVWLSENQSQPVPTFQPDVDEATNEQVLTCFLLPQQRYVPSNPSQREDTDSENWEEREASRTHSVKFTEDFGADRDTPFVRQNTPHPKELKMKAHKLFAKERKSDDMSGNLDTLSEESASRPSLLNRSGYGATTMEDIQGHSIPHDEEQGGEAAAIGATSLEAGGAEHAQDDEDDGYEKRVGFEVNEEEEDDADRQQYGGEDGDGKKPISKLHRRDTPHHLKNKRVHHTITDKNTNLMFTSLKLKEMTPPKLDEHPVLEQFKVKDGGKGPGGRKGPGRPLSRRSSGASSFRSNGTVGSNTPASILSNGKKKGGRKDDKRRIRIITAVKDGRNLGPGKGIVGGGTALPSSSSPLFGKRKVYDTLDTYTALKEERLEIHIERTSAGLGLSIAGGRGSTPFKGDDEGIFISRVTERGPADLAGLKVGDKVLKVNGISVEDADHYDAVEVLKACGSVLVLFISREVTRLIGHPVFDDTGSVAQINVVDQDTLKTGSGAPPLVGAPLGVPTIVGDGVGVPPYMGALSPNTVGLPNGSGGVGVGGGSMDIPNGNEITQKIILHTTLIRDQIGQGLGFSIAGGKGHAPFKDGSEGIYISRLTENGVAHKDGKIMVGDRVLAINGVDITNAHHDYAVQLLTDHQRFVRLVVQREVKGPLEPLHSPRSPVVGPNRPGAYMPNRLGMVAARPMTSADFQAMIPSHFISGGRQVTVDKSDHGPSVTVTVQKAVPDMPMLPPAPTELGTVTETITKSTFTETVMTRVTDNRLLEPLISEEVVLPKDQGSLGFSIIGGTDHSCTPFGAHEPGIFISHIVAGGIAALSGKLRMGDRILKVNGTDVTQATHQEAVMELLRPCDDIKLTVQHDPLPAGFQEVHIVKQDGERLGMHIKGGLNGQRGNPLDNADEGVFISKINANGAAKRDGRLRVGMRILEVNGLSLLGATHQEAVDALRASGNKLHLVVCKGYEKSDLLHLAGSAGGMSTGLSNNGDNSRIGSRASETGSELSQSVSSLDRDDSVIMAETHRKLSVDKIDEETLPPTKPTATESIEQPEPTSQALISVNPHDQQVAIGSKEKSTPEKVLDIVRAAESLALGGQLVENGPPKSPTEVTSEPLQKTTTIVMSKHTLDTQTPQTEIL</sequence>
<evidence type="ECO:0000259" key="15">
    <source>
        <dbReference type="PROSITE" id="PS50106"/>
    </source>
</evidence>
<keyword evidence="13" id="KW-0472">Membrane</keyword>
<dbReference type="InterPro" id="IPR003591">
    <property type="entry name" value="Leu-rich_rpt_typical-subtyp"/>
</dbReference>
<evidence type="ECO:0000256" key="2">
    <source>
        <dbReference type="ARBA" id="ARBA00004282"/>
    </source>
</evidence>
<evidence type="ECO:0000256" key="5">
    <source>
        <dbReference type="ARBA" id="ARBA00022475"/>
    </source>
</evidence>
<keyword evidence="4" id="KW-0217">Developmental protein</keyword>
<reference evidence="17" key="1">
    <citation type="journal article" date="2014" name="Genome Biol.">
        <title>Genome analysis of a major urban malaria vector mosquito, Anopheles stephensi.</title>
        <authorList>
            <person name="Jiang X."/>
            <person name="Peery A."/>
            <person name="Hall A.B."/>
            <person name="Sharma A."/>
            <person name="Chen X.G."/>
            <person name="Waterhouse R.M."/>
            <person name="Komissarov A."/>
            <person name="Riehle M.M."/>
            <person name="Shouche Y."/>
            <person name="Sharakhova M.V."/>
            <person name="Lawson D."/>
            <person name="Pakpour N."/>
            <person name="Arensburger P."/>
            <person name="Davidson V.L."/>
            <person name="Eiglmeier K."/>
            <person name="Emrich S."/>
            <person name="George P."/>
            <person name="Kennedy R.C."/>
            <person name="Mane S.P."/>
            <person name="Maslen G."/>
            <person name="Oringanje C."/>
            <person name="Qi Y."/>
            <person name="Settlage R."/>
            <person name="Tojo M."/>
            <person name="Tubio J.M."/>
            <person name="Unger M.F."/>
            <person name="Wang B."/>
            <person name="Vernick K.D."/>
            <person name="Ribeiro J.M."/>
            <person name="James A.A."/>
            <person name="Michel K."/>
            <person name="Riehle M.A."/>
            <person name="Luckhart S."/>
            <person name="Sharakhov I.V."/>
            <person name="Tu Z."/>
        </authorList>
    </citation>
    <scope>NUCLEOTIDE SEQUENCE [LARGE SCALE GENOMIC DNA]</scope>
    <source>
        <strain evidence="17">Indian</strain>
    </source>
</reference>
<dbReference type="VEuPathDB" id="VectorBase:ASTE001516"/>
<keyword evidence="8" id="KW-0433">Leucine-rich repeat</keyword>
<feature type="compositionally biased region" description="Basic residues" evidence="14">
    <location>
        <begin position="557"/>
        <end position="577"/>
    </location>
</feature>
<organism evidence="16 17">
    <name type="scientific">Anopheles stephensi</name>
    <name type="common">Indo-Pakistan malaria mosquito</name>
    <dbReference type="NCBI Taxonomy" id="30069"/>
    <lineage>
        <taxon>Eukaryota</taxon>
        <taxon>Metazoa</taxon>
        <taxon>Ecdysozoa</taxon>
        <taxon>Arthropoda</taxon>
        <taxon>Hexapoda</taxon>
        <taxon>Insecta</taxon>
        <taxon>Pterygota</taxon>
        <taxon>Neoptera</taxon>
        <taxon>Endopterygota</taxon>
        <taxon>Diptera</taxon>
        <taxon>Nematocera</taxon>
        <taxon>Culicoidea</taxon>
        <taxon>Culicidae</taxon>
        <taxon>Anophelinae</taxon>
        <taxon>Anopheles</taxon>
    </lineage>
</organism>